<dbReference type="EMBL" id="ML977352">
    <property type="protein sequence ID" value="KAF2107722.1"/>
    <property type="molecule type" value="Genomic_DNA"/>
</dbReference>
<dbReference type="Proteomes" id="UP000799770">
    <property type="component" value="Unassembled WGS sequence"/>
</dbReference>
<evidence type="ECO:0000313" key="2">
    <source>
        <dbReference type="EMBL" id="KAF2107722.1"/>
    </source>
</evidence>
<organism evidence="2 3">
    <name type="scientific">Lophiotrema nucula</name>
    <dbReference type="NCBI Taxonomy" id="690887"/>
    <lineage>
        <taxon>Eukaryota</taxon>
        <taxon>Fungi</taxon>
        <taxon>Dikarya</taxon>
        <taxon>Ascomycota</taxon>
        <taxon>Pezizomycotina</taxon>
        <taxon>Dothideomycetes</taxon>
        <taxon>Pleosporomycetidae</taxon>
        <taxon>Pleosporales</taxon>
        <taxon>Lophiotremataceae</taxon>
        <taxon>Lophiotrema</taxon>
    </lineage>
</organism>
<reference evidence="2" key="1">
    <citation type="journal article" date="2020" name="Stud. Mycol.">
        <title>101 Dothideomycetes genomes: a test case for predicting lifestyles and emergence of pathogens.</title>
        <authorList>
            <person name="Haridas S."/>
            <person name="Albert R."/>
            <person name="Binder M."/>
            <person name="Bloem J."/>
            <person name="Labutti K."/>
            <person name="Salamov A."/>
            <person name="Andreopoulos B."/>
            <person name="Baker S."/>
            <person name="Barry K."/>
            <person name="Bills G."/>
            <person name="Bluhm B."/>
            <person name="Cannon C."/>
            <person name="Castanera R."/>
            <person name="Culley D."/>
            <person name="Daum C."/>
            <person name="Ezra D."/>
            <person name="Gonzalez J."/>
            <person name="Henrissat B."/>
            <person name="Kuo A."/>
            <person name="Liang C."/>
            <person name="Lipzen A."/>
            <person name="Lutzoni F."/>
            <person name="Magnuson J."/>
            <person name="Mondo S."/>
            <person name="Nolan M."/>
            <person name="Ohm R."/>
            <person name="Pangilinan J."/>
            <person name="Park H.-J."/>
            <person name="Ramirez L."/>
            <person name="Alfaro M."/>
            <person name="Sun H."/>
            <person name="Tritt A."/>
            <person name="Yoshinaga Y."/>
            <person name="Zwiers L.-H."/>
            <person name="Turgeon B."/>
            <person name="Goodwin S."/>
            <person name="Spatafora J."/>
            <person name="Crous P."/>
            <person name="Grigoriev I."/>
        </authorList>
    </citation>
    <scope>NUCLEOTIDE SEQUENCE</scope>
    <source>
        <strain evidence="2">CBS 627.86</strain>
    </source>
</reference>
<protein>
    <submittedName>
        <fullName evidence="2">Uncharacterized protein</fullName>
    </submittedName>
</protein>
<keyword evidence="1" id="KW-0472">Membrane</keyword>
<evidence type="ECO:0000256" key="1">
    <source>
        <dbReference type="SAM" id="Phobius"/>
    </source>
</evidence>
<keyword evidence="1" id="KW-0812">Transmembrane</keyword>
<evidence type="ECO:0000313" key="3">
    <source>
        <dbReference type="Proteomes" id="UP000799770"/>
    </source>
</evidence>
<gene>
    <name evidence="2" type="ORF">BDV96DRAFT_294029</name>
</gene>
<name>A0A6A5YKN0_9PLEO</name>
<feature type="transmembrane region" description="Helical" evidence="1">
    <location>
        <begin position="65"/>
        <end position="89"/>
    </location>
</feature>
<sequence>MPTGNCADQTIKGGVNSVISRALGELSYANHPSLVQRRHHHCDDNDDWNNDCDDDHVHLSKGAKIAIGVVAGVVFIAAVIAVIVGVTCIMRNKRRKREREQEFEKHHMLSNNATGYGPTNSYAYHAGATELQPYGAQNGVVNVAGMESGGAQSGLIYGAGTQNATTGKDTGAGLPPYAGMSRP</sequence>
<accession>A0A6A5YKN0</accession>
<dbReference type="AlphaFoldDB" id="A0A6A5YKN0"/>
<keyword evidence="1" id="KW-1133">Transmembrane helix</keyword>
<keyword evidence="3" id="KW-1185">Reference proteome</keyword>
<proteinExistence type="predicted"/>